<accession>A0A840YEC9</accession>
<feature type="region of interest" description="Disordered" evidence="1">
    <location>
        <begin position="1"/>
        <end position="22"/>
    </location>
</feature>
<evidence type="ECO:0000313" key="3">
    <source>
        <dbReference type="Proteomes" id="UP000580654"/>
    </source>
</evidence>
<reference evidence="2 3" key="1">
    <citation type="submission" date="2020-08" db="EMBL/GenBank/DDBJ databases">
        <title>Genomic Encyclopedia of Type Strains, Phase IV (KMG-IV): sequencing the most valuable type-strain genomes for metagenomic binning, comparative biology and taxonomic classification.</title>
        <authorList>
            <person name="Goeker M."/>
        </authorList>
    </citation>
    <scope>NUCLEOTIDE SEQUENCE [LARGE SCALE GENOMIC DNA]</scope>
    <source>
        <strain evidence="2 3">DSM 25622</strain>
    </source>
</reference>
<name>A0A840YEC9_9PROT</name>
<proteinExistence type="predicted"/>
<dbReference type="RefSeq" id="WP_281394422.1">
    <property type="nucleotide sequence ID" value="NZ_JACIJD010000012.1"/>
</dbReference>
<comment type="caution">
    <text evidence="2">The sequence shown here is derived from an EMBL/GenBank/DDBJ whole genome shotgun (WGS) entry which is preliminary data.</text>
</comment>
<dbReference type="EMBL" id="JACIJD010000012">
    <property type="protein sequence ID" value="MBB5694727.1"/>
    <property type="molecule type" value="Genomic_DNA"/>
</dbReference>
<sequence length="44" mass="4710">MSASSHPACHPSFASCGQRGPGVRRTVAAADPFLPVHALRWHRS</sequence>
<protein>
    <submittedName>
        <fullName evidence="2">Uncharacterized protein</fullName>
    </submittedName>
</protein>
<dbReference type="AlphaFoldDB" id="A0A840YEC9"/>
<evidence type="ECO:0000313" key="2">
    <source>
        <dbReference type="EMBL" id="MBB5694727.1"/>
    </source>
</evidence>
<evidence type="ECO:0000256" key="1">
    <source>
        <dbReference type="SAM" id="MobiDB-lite"/>
    </source>
</evidence>
<gene>
    <name evidence="2" type="ORF">FHS87_002779</name>
</gene>
<organism evidence="2 3">
    <name type="scientific">Muricoccus pecuniae</name>
    <dbReference type="NCBI Taxonomy" id="693023"/>
    <lineage>
        <taxon>Bacteria</taxon>
        <taxon>Pseudomonadati</taxon>
        <taxon>Pseudomonadota</taxon>
        <taxon>Alphaproteobacteria</taxon>
        <taxon>Acetobacterales</taxon>
        <taxon>Roseomonadaceae</taxon>
        <taxon>Muricoccus</taxon>
    </lineage>
</organism>
<dbReference type="Proteomes" id="UP000580654">
    <property type="component" value="Unassembled WGS sequence"/>
</dbReference>
<keyword evidence="3" id="KW-1185">Reference proteome</keyword>